<dbReference type="HOGENOM" id="CLU_2171402_0_0_1"/>
<reference evidence="1 2" key="1">
    <citation type="journal article" date="2012" name="New Phytol.">
        <title>Insight into trade-off between wood decay and parasitism from the genome of a fungal forest pathogen.</title>
        <authorList>
            <person name="Olson A."/>
            <person name="Aerts A."/>
            <person name="Asiegbu F."/>
            <person name="Belbahri L."/>
            <person name="Bouzid O."/>
            <person name="Broberg A."/>
            <person name="Canback B."/>
            <person name="Coutinho P.M."/>
            <person name="Cullen D."/>
            <person name="Dalman K."/>
            <person name="Deflorio G."/>
            <person name="van Diepen L.T."/>
            <person name="Dunand C."/>
            <person name="Duplessis S."/>
            <person name="Durling M."/>
            <person name="Gonthier P."/>
            <person name="Grimwood J."/>
            <person name="Fossdal C.G."/>
            <person name="Hansson D."/>
            <person name="Henrissat B."/>
            <person name="Hietala A."/>
            <person name="Himmelstrand K."/>
            <person name="Hoffmeister D."/>
            <person name="Hogberg N."/>
            <person name="James T.Y."/>
            <person name="Karlsson M."/>
            <person name="Kohler A."/>
            <person name="Kues U."/>
            <person name="Lee Y.H."/>
            <person name="Lin Y.C."/>
            <person name="Lind M."/>
            <person name="Lindquist E."/>
            <person name="Lombard V."/>
            <person name="Lucas S."/>
            <person name="Lunden K."/>
            <person name="Morin E."/>
            <person name="Murat C."/>
            <person name="Park J."/>
            <person name="Raffaello T."/>
            <person name="Rouze P."/>
            <person name="Salamov A."/>
            <person name="Schmutz J."/>
            <person name="Solheim H."/>
            <person name="Stahlberg J."/>
            <person name="Velez H."/>
            <person name="de Vries R.P."/>
            <person name="Wiebenga A."/>
            <person name="Woodward S."/>
            <person name="Yakovlev I."/>
            <person name="Garbelotto M."/>
            <person name="Martin F."/>
            <person name="Grigoriev I.V."/>
            <person name="Stenlid J."/>
        </authorList>
    </citation>
    <scope>NUCLEOTIDE SEQUENCE [LARGE SCALE GENOMIC DNA]</scope>
    <source>
        <strain evidence="1 2">TC 32-1</strain>
    </source>
</reference>
<dbReference type="EMBL" id="KI925457">
    <property type="protein sequence ID" value="ETW82421.1"/>
    <property type="molecule type" value="Genomic_DNA"/>
</dbReference>
<sequence length="110" mass="11593">MPSVSQECLNALASRVKSSLKLSRTLKVQQAAAQSTISMLKSKVSSLGSLAQASQTVSPPRSCACPTPLLPSRPARASNLTLDPACARSVLFSTRIHLPATQSYMLPSNP</sequence>
<dbReference type="InParanoid" id="W4KBI5"/>
<dbReference type="KEGG" id="hir:HETIRDRAFT_408789"/>
<accession>W4KBI5</accession>
<dbReference type="RefSeq" id="XP_009544785.1">
    <property type="nucleotide sequence ID" value="XM_009546490.1"/>
</dbReference>
<evidence type="ECO:0000313" key="2">
    <source>
        <dbReference type="Proteomes" id="UP000030671"/>
    </source>
</evidence>
<gene>
    <name evidence="1" type="ORF">HETIRDRAFT_408789</name>
</gene>
<evidence type="ECO:0000313" key="1">
    <source>
        <dbReference type="EMBL" id="ETW82421.1"/>
    </source>
</evidence>
<dbReference type="Proteomes" id="UP000030671">
    <property type="component" value="Unassembled WGS sequence"/>
</dbReference>
<dbReference type="AlphaFoldDB" id="W4KBI5"/>
<dbReference type="GeneID" id="20672723"/>
<proteinExistence type="predicted"/>
<protein>
    <submittedName>
        <fullName evidence="1">Uncharacterized protein</fullName>
    </submittedName>
</protein>
<organism evidence="1 2">
    <name type="scientific">Heterobasidion irregulare (strain TC 32-1)</name>
    <dbReference type="NCBI Taxonomy" id="747525"/>
    <lineage>
        <taxon>Eukaryota</taxon>
        <taxon>Fungi</taxon>
        <taxon>Dikarya</taxon>
        <taxon>Basidiomycota</taxon>
        <taxon>Agaricomycotina</taxon>
        <taxon>Agaricomycetes</taxon>
        <taxon>Russulales</taxon>
        <taxon>Bondarzewiaceae</taxon>
        <taxon>Heterobasidion</taxon>
        <taxon>Heterobasidion annosum species complex</taxon>
    </lineage>
</organism>
<name>W4KBI5_HETIT</name>
<keyword evidence="2" id="KW-1185">Reference proteome</keyword>